<dbReference type="EMBL" id="LSRQ01000976">
    <property type="protein sequence ID" value="OAY79974.1"/>
    <property type="molecule type" value="Genomic_DNA"/>
</dbReference>
<keyword evidence="4" id="KW-0472">Membrane</keyword>
<dbReference type="PROSITE" id="PS50014">
    <property type="entry name" value="BROMODOMAIN_2"/>
    <property type="match status" value="1"/>
</dbReference>
<evidence type="ECO:0000256" key="4">
    <source>
        <dbReference type="SAM" id="Phobius"/>
    </source>
</evidence>
<keyword evidence="1 2" id="KW-0103">Bromodomain</keyword>
<feature type="transmembrane region" description="Helical" evidence="4">
    <location>
        <begin position="61"/>
        <end position="85"/>
    </location>
</feature>
<keyword evidence="4" id="KW-0812">Transmembrane</keyword>
<dbReference type="STRING" id="4615.A0A199VSD7"/>
<accession>A0A199VSD7</accession>
<dbReference type="PANTHER" id="PTHR22881">
    <property type="entry name" value="BROMODOMAIN CONTAINING PROTEIN"/>
    <property type="match status" value="1"/>
</dbReference>
<feature type="region of interest" description="Disordered" evidence="3">
    <location>
        <begin position="600"/>
        <end position="661"/>
    </location>
</feature>
<protein>
    <submittedName>
        <fullName evidence="6">Bromodomain-containing protein 1</fullName>
    </submittedName>
</protein>
<dbReference type="Proteomes" id="UP000092600">
    <property type="component" value="Unassembled WGS sequence"/>
</dbReference>
<dbReference type="Pfam" id="PF08571">
    <property type="entry name" value="Yos1"/>
    <property type="match status" value="1"/>
</dbReference>
<gene>
    <name evidence="6" type="ORF">ACMD2_04944</name>
</gene>
<feature type="compositionally biased region" description="Polar residues" evidence="3">
    <location>
        <begin position="615"/>
        <end position="632"/>
    </location>
</feature>
<feature type="domain" description="Bromo" evidence="5">
    <location>
        <begin position="184"/>
        <end position="254"/>
    </location>
</feature>
<dbReference type="InterPro" id="IPR051831">
    <property type="entry name" value="Bromodomain_contain_prot"/>
</dbReference>
<feature type="compositionally biased region" description="Basic and acidic residues" evidence="3">
    <location>
        <begin position="332"/>
        <end position="347"/>
    </location>
</feature>
<dbReference type="InterPro" id="IPR001487">
    <property type="entry name" value="Bromodomain"/>
</dbReference>
<evidence type="ECO:0000256" key="3">
    <source>
        <dbReference type="SAM" id="MobiDB-lite"/>
    </source>
</evidence>
<sequence length="724" mass="81492">MDYTLESRTHGGMGLWMLLEGLLLIANALAILNEDRFLAPRGWSFSEVSGNGRTKTLKGQIVGLIYATQYLRVPLIILNAVIVVVKRKTQSPTSEGKRRSARLLALEGQKCAKVGDHMLSIETATKVVENGIASVHNKREGANKTKQANQESNYYAQEVATSENGNSSSNSSTDRIIEYVLDVLELKDTNELFTMPDDIQISDYSERVNKPGDFATLRQKHKDGMYKSLEQFENDVYMIFRRAMAINSRDTVPYREAMCLQDQAKQVFQSLKNNRTYSELELSAWHQKYFTRRKRAARNDRDVGTSRYYPQTRRNVRSKVHSDIKQGNVTADEGRSRRGKSTNDKSKQMRKIQPTTNPIDRTRKHSSESSKPTMEQRRCTYKAGSDPMSSIFSASHKPHERLVYNNNAPSYQESLRRFVRNAGKEAKMAAEQRCREYVERVKAHLIPAYLRESITNYSTSFPSLIGANSYRSSGLDVASGSATPNFLTNFDRYFGNFSSLGSTTAETNSTSFRGKDISPNGTDNAIVPNTIEPLNKKLETDNAIVPNTIEPLNKKLETDELLRLFCLIGTPEFFERSKSIFDSSSSTENKPEQSFKALLGVNDGCSSKNPEKPSNLEQLKQTATSNSPTWNSKLKDSRTGKRKGTSEPEPEPSPFRKGMLPSHLGFGQYARSIQPFQIRSQNPFAAPHKSEVDEDMHVQFMDNDELALAPVFEAKRGLGEAEGF</sequence>
<keyword evidence="4" id="KW-1133">Transmembrane helix</keyword>
<dbReference type="PANTHER" id="PTHR22881:SF26">
    <property type="entry name" value="BROMODOMAIN CONTAINING PROTEIN, EXPRESSED"/>
    <property type="match status" value="1"/>
</dbReference>
<comment type="caution">
    <text evidence="6">The sequence shown here is derived from an EMBL/GenBank/DDBJ whole genome shotgun (WGS) entry which is preliminary data.</text>
</comment>
<evidence type="ECO:0000259" key="5">
    <source>
        <dbReference type="PROSITE" id="PS50014"/>
    </source>
</evidence>
<reference evidence="6 7" key="1">
    <citation type="journal article" date="2016" name="DNA Res.">
        <title>The draft genome of MD-2 pineapple using hybrid error correction of long reads.</title>
        <authorList>
            <person name="Redwan R.M."/>
            <person name="Saidin A."/>
            <person name="Kumar S.V."/>
        </authorList>
    </citation>
    <scope>NUCLEOTIDE SEQUENCE [LARGE SCALE GENOMIC DNA]</scope>
    <source>
        <strain evidence="7">cv. MD2</strain>
        <tissue evidence="6">Leaf</tissue>
    </source>
</reference>
<evidence type="ECO:0000313" key="7">
    <source>
        <dbReference type="Proteomes" id="UP000092600"/>
    </source>
</evidence>
<evidence type="ECO:0000256" key="1">
    <source>
        <dbReference type="ARBA" id="ARBA00023117"/>
    </source>
</evidence>
<dbReference type="SMART" id="SM00297">
    <property type="entry name" value="BROMO"/>
    <property type="match status" value="1"/>
</dbReference>
<dbReference type="SUPFAM" id="SSF47370">
    <property type="entry name" value="Bromodomain"/>
    <property type="match status" value="1"/>
</dbReference>
<organism evidence="6 7">
    <name type="scientific">Ananas comosus</name>
    <name type="common">Pineapple</name>
    <name type="synonym">Ananas ananas</name>
    <dbReference type="NCBI Taxonomy" id="4615"/>
    <lineage>
        <taxon>Eukaryota</taxon>
        <taxon>Viridiplantae</taxon>
        <taxon>Streptophyta</taxon>
        <taxon>Embryophyta</taxon>
        <taxon>Tracheophyta</taxon>
        <taxon>Spermatophyta</taxon>
        <taxon>Magnoliopsida</taxon>
        <taxon>Liliopsida</taxon>
        <taxon>Poales</taxon>
        <taxon>Bromeliaceae</taxon>
        <taxon>Bromelioideae</taxon>
        <taxon>Ananas</taxon>
    </lineage>
</organism>
<evidence type="ECO:0000313" key="6">
    <source>
        <dbReference type="EMBL" id="OAY79974.1"/>
    </source>
</evidence>
<feature type="transmembrane region" description="Helical" evidence="4">
    <location>
        <begin position="12"/>
        <end position="32"/>
    </location>
</feature>
<dbReference type="InterPro" id="IPR013880">
    <property type="entry name" value="Yos1"/>
</dbReference>
<dbReference type="Gene3D" id="1.20.920.10">
    <property type="entry name" value="Bromodomain-like"/>
    <property type="match status" value="1"/>
</dbReference>
<dbReference type="InterPro" id="IPR036427">
    <property type="entry name" value="Bromodomain-like_sf"/>
</dbReference>
<evidence type="ECO:0000256" key="2">
    <source>
        <dbReference type="PROSITE-ProRule" id="PRU00035"/>
    </source>
</evidence>
<dbReference type="Pfam" id="PF00439">
    <property type="entry name" value="Bromodomain"/>
    <property type="match status" value="1"/>
</dbReference>
<dbReference type="AlphaFoldDB" id="A0A199VSD7"/>
<proteinExistence type="predicted"/>
<name>A0A199VSD7_ANACO</name>
<feature type="region of interest" description="Disordered" evidence="3">
    <location>
        <begin position="294"/>
        <end position="386"/>
    </location>
</feature>